<reference evidence="1" key="1">
    <citation type="submission" date="2021-01" db="EMBL/GenBank/DDBJ databases">
        <authorList>
            <person name="Corre E."/>
            <person name="Pelletier E."/>
            <person name="Niang G."/>
            <person name="Scheremetjew M."/>
            <person name="Finn R."/>
            <person name="Kale V."/>
            <person name="Holt S."/>
            <person name="Cochrane G."/>
            <person name="Meng A."/>
            <person name="Brown T."/>
            <person name="Cohen L."/>
        </authorList>
    </citation>
    <scope>NUCLEOTIDE SEQUENCE</scope>
    <source>
        <strain evidence="1">CCMP1594</strain>
    </source>
</reference>
<name>A0A7S4C745_9EUGL</name>
<evidence type="ECO:0000313" key="1">
    <source>
        <dbReference type="EMBL" id="CAE0789021.1"/>
    </source>
</evidence>
<proteinExistence type="predicted"/>
<accession>A0A7S4C745</accession>
<dbReference type="EMBL" id="HBJA01000585">
    <property type="protein sequence ID" value="CAE0789021.1"/>
    <property type="molecule type" value="Transcribed_RNA"/>
</dbReference>
<protein>
    <submittedName>
        <fullName evidence="1">Uncharacterized protein</fullName>
    </submittedName>
</protein>
<dbReference type="AlphaFoldDB" id="A0A7S4C745"/>
<gene>
    <name evidence="1" type="ORF">EGYM00163_LOCUS134</name>
</gene>
<organism evidence="1">
    <name type="scientific">Eutreptiella gymnastica</name>
    <dbReference type="NCBI Taxonomy" id="73025"/>
    <lineage>
        <taxon>Eukaryota</taxon>
        <taxon>Discoba</taxon>
        <taxon>Euglenozoa</taxon>
        <taxon>Euglenida</taxon>
        <taxon>Spirocuta</taxon>
        <taxon>Euglenophyceae</taxon>
        <taxon>Eutreptiales</taxon>
        <taxon>Eutreptiaceae</taxon>
        <taxon>Eutreptiella</taxon>
    </lineage>
</organism>
<sequence length="168" mass="18510">MGLQGVCVYHQHCGARSLVSKESPPNTTTTLSSRRGHSTVMINSEQPAFIPRPSSQCNGKDRKDGMQCTVLCEQERGGIRELLSLRSLGRSWLLQHTYLHVYVPNPTAFHVDSAFWFLTADSTSYSSSSRGSNEDNQNHNHTLAYPDHAQSCIGCCYVSPAVPGSHTQ</sequence>